<comment type="caution">
    <text evidence="1">The sequence shown here is derived from an EMBL/GenBank/DDBJ whole genome shotgun (WGS) entry which is preliminary data.</text>
</comment>
<dbReference type="Pfam" id="PF13189">
    <property type="entry name" value="Cytidylate_kin2"/>
    <property type="match status" value="1"/>
</dbReference>
<dbReference type="EMBL" id="JACHEK010000008">
    <property type="protein sequence ID" value="MBB6145865.1"/>
    <property type="molecule type" value="Genomic_DNA"/>
</dbReference>
<dbReference type="OrthoDB" id="9781180at2"/>
<proteinExistence type="predicted"/>
<protein>
    <recommendedName>
        <fullName evidence="3">Cytidylate kinase</fullName>
    </recommendedName>
</protein>
<accession>A0A841JZ00</accession>
<name>A0A841JZ00_9BACT</name>
<sequence>MIQAITIEREFGCGASEIAGLVASLLGWSLWDERLTQEIAQLTESTPEAVERREWRTDPVVYRVFQDFLRGAFEGGLPPTNRLHSLDARRIAAVSEIAVRTALSSGPSVIVGRGSQFFLHDRKDVFHVFLYASRDHKIRRLISGGESQDKAIKLIDTTDDARAAFVRQHLGLKWPERHMYHAMFNTEMGESCTATMLVECLRQLERNRK</sequence>
<evidence type="ECO:0000313" key="1">
    <source>
        <dbReference type="EMBL" id="MBB6145865.1"/>
    </source>
</evidence>
<dbReference type="Gene3D" id="3.40.50.300">
    <property type="entry name" value="P-loop containing nucleotide triphosphate hydrolases"/>
    <property type="match status" value="1"/>
</dbReference>
<evidence type="ECO:0000313" key="2">
    <source>
        <dbReference type="Proteomes" id="UP000538666"/>
    </source>
</evidence>
<dbReference type="RefSeq" id="WP_050060881.1">
    <property type="nucleotide sequence ID" value="NZ_JACHEK010000008.1"/>
</dbReference>
<dbReference type="InterPro" id="IPR027417">
    <property type="entry name" value="P-loop_NTPase"/>
</dbReference>
<dbReference type="AlphaFoldDB" id="A0A841JZ00"/>
<gene>
    <name evidence="1" type="ORF">HNQ77_003835</name>
</gene>
<organism evidence="1 2">
    <name type="scientific">Silvibacterium bohemicum</name>
    <dbReference type="NCBI Taxonomy" id="1577686"/>
    <lineage>
        <taxon>Bacteria</taxon>
        <taxon>Pseudomonadati</taxon>
        <taxon>Acidobacteriota</taxon>
        <taxon>Terriglobia</taxon>
        <taxon>Terriglobales</taxon>
        <taxon>Acidobacteriaceae</taxon>
        <taxon>Silvibacterium</taxon>
    </lineage>
</organism>
<dbReference type="Proteomes" id="UP000538666">
    <property type="component" value="Unassembled WGS sequence"/>
</dbReference>
<evidence type="ECO:0008006" key="3">
    <source>
        <dbReference type="Google" id="ProtNLM"/>
    </source>
</evidence>
<reference evidence="1 2" key="1">
    <citation type="submission" date="2020-08" db="EMBL/GenBank/DDBJ databases">
        <title>Genomic Encyclopedia of Type Strains, Phase IV (KMG-IV): sequencing the most valuable type-strain genomes for metagenomic binning, comparative biology and taxonomic classification.</title>
        <authorList>
            <person name="Goeker M."/>
        </authorList>
    </citation>
    <scope>NUCLEOTIDE SEQUENCE [LARGE SCALE GENOMIC DNA]</scope>
    <source>
        <strain evidence="1 2">DSM 103733</strain>
    </source>
</reference>
<keyword evidence="2" id="KW-1185">Reference proteome</keyword>